<dbReference type="Proteomes" id="UP000005226">
    <property type="component" value="Chromosome 8"/>
</dbReference>
<reference evidence="2 3" key="1">
    <citation type="journal article" date="2011" name="Genome Biol. Evol.">
        <title>Integration of the genetic map and genome assembly of fugu facilitates insights into distinct features of genome evolution in teleosts and mammals.</title>
        <authorList>
            <person name="Kai W."/>
            <person name="Kikuchi K."/>
            <person name="Tohari S."/>
            <person name="Chew A.K."/>
            <person name="Tay A."/>
            <person name="Fujiwara A."/>
            <person name="Hosoya S."/>
            <person name="Suetake H."/>
            <person name="Naruse K."/>
            <person name="Brenner S."/>
            <person name="Suzuki Y."/>
            <person name="Venkatesh B."/>
        </authorList>
    </citation>
    <scope>NUCLEOTIDE SEQUENCE [LARGE SCALE GENOMIC DNA]</scope>
</reference>
<dbReference type="Ensembl" id="ENSTRUT00000068909.1">
    <property type="protein sequence ID" value="ENSTRUP00000072442.1"/>
    <property type="gene ID" value="ENSTRUG00000028673.1"/>
</dbReference>
<keyword evidence="3" id="KW-1185">Reference proteome</keyword>
<evidence type="ECO:0000256" key="1">
    <source>
        <dbReference type="SAM" id="Phobius"/>
    </source>
</evidence>
<proteinExistence type="predicted"/>
<dbReference type="InParanoid" id="A0A674NGT9"/>
<feature type="transmembrane region" description="Helical" evidence="1">
    <location>
        <begin position="62"/>
        <end position="86"/>
    </location>
</feature>
<keyword evidence="1" id="KW-0472">Membrane</keyword>
<dbReference type="AlphaFoldDB" id="A0A674NGT9"/>
<evidence type="ECO:0000313" key="2">
    <source>
        <dbReference type="Ensembl" id="ENSTRUP00000072442.1"/>
    </source>
</evidence>
<organism evidence="2 3">
    <name type="scientific">Takifugu rubripes</name>
    <name type="common">Japanese pufferfish</name>
    <name type="synonym">Fugu rubripes</name>
    <dbReference type="NCBI Taxonomy" id="31033"/>
    <lineage>
        <taxon>Eukaryota</taxon>
        <taxon>Metazoa</taxon>
        <taxon>Chordata</taxon>
        <taxon>Craniata</taxon>
        <taxon>Vertebrata</taxon>
        <taxon>Euteleostomi</taxon>
        <taxon>Actinopterygii</taxon>
        <taxon>Neopterygii</taxon>
        <taxon>Teleostei</taxon>
        <taxon>Neoteleostei</taxon>
        <taxon>Acanthomorphata</taxon>
        <taxon>Eupercaria</taxon>
        <taxon>Tetraodontiformes</taxon>
        <taxon>Tetradontoidea</taxon>
        <taxon>Tetraodontidae</taxon>
        <taxon>Takifugu</taxon>
    </lineage>
</organism>
<evidence type="ECO:0000313" key="3">
    <source>
        <dbReference type="Proteomes" id="UP000005226"/>
    </source>
</evidence>
<sequence length="166" mass="17551">GRPRFPSTRSSGLETNRKRRDSFSLALTVGLTPLLDVGFAGLGRGFEVGLGFGAGLRVGLGFILGLSVGLATFGLGVGLATFGLGVGLATGLTRGLGVGLVGFFTGELVPLCHDNSVEAARCQNDVWDKFFEKQHGWWRPYPGALSPQNFPIRRELSFSPPLNSAT</sequence>
<keyword evidence="1" id="KW-1133">Transmembrane helix</keyword>
<keyword evidence="1" id="KW-0812">Transmembrane</keyword>
<accession>A0A674NGT9</accession>
<reference evidence="2" key="2">
    <citation type="submission" date="2025-08" db="UniProtKB">
        <authorList>
            <consortium name="Ensembl"/>
        </authorList>
    </citation>
    <scope>IDENTIFICATION</scope>
</reference>
<protein>
    <submittedName>
        <fullName evidence="2">Uncharacterized protein</fullName>
    </submittedName>
</protein>
<reference evidence="2" key="3">
    <citation type="submission" date="2025-09" db="UniProtKB">
        <authorList>
            <consortium name="Ensembl"/>
        </authorList>
    </citation>
    <scope>IDENTIFICATION</scope>
</reference>
<name>A0A674NGT9_TAKRU</name>
<feature type="transmembrane region" description="Helical" evidence="1">
    <location>
        <begin position="21"/>
        <end position="42"/>
    </location>
</feature>